<sequence>MVVASFLFGCMGVCVKFAAENNDSGEIVLWRCMIALLIVSIFMLLRRHHPRTVHLRSHAFRSISGFSALFLYFYAITQLPLATAVTLNYTSPIFFVMWQFVLRGVRPTRLAWVALLLGFLGVVLLLRPTMDSDNLLGALLGLVSGGLAGLAYFHIRELGSLGEPEWRTVFYFSLFSAVGALIWVAWRGFRWPLTEDLGWLIGAGIFATGAQLSLTRAYKSGKTLLSNALAYTTVIFASLFGGLFFGERIDLGGWLAMALIITSGVMASRIRFTKAKAP</sequence>
<dbReference type="PANTHER" id="PTHR22911:SF6">
    <property type="entry name" value="SOLUTE CARRIER FAMILY 35 MEMBER G1"/>
    <property type="match status" value="1"/>
</dbReference>
<dbReference type="Gene3D" id="1.10.3730.20">
    <property type="match status" value="1"/>
</dbReference>
<gene>
    <name evidence="6" type="ORF">ICHIAU1_10010</name>
</gene>
<dbReference type="InterPro" id="IPR037185">
    <property type="entry name" value="EmrE-like"/>
</dbReference>
<protein>
    <submittedName>
        <fullName evidence="6">Membrane protein</fullName>
    </submittedName>
</protein>
<evidence type="ECO:0000256" key="2">
    <source>
        <dbReference type="ARBA" id="ARBA00022692"/>
    </source>
</evidence>
<comment type="subcellular location">
    <subcellularLocation>
        <location evidence="1">Membrane</location>
        <topology evidence="1">Multi-pass membrane protein</topology>
    </subcellularLocation>
</comment>
<dbReference type="InterPro" id="IPR000620">
    <property type="entry name" value="EamA_dom"/>
</dbReference>
<feature type="domain" description="EamA" evidence="5">
    <location>
        <begin position="2"/>
        <end position="126"/>
    </location>
</feature>
<dbReference type="GO" id="GO:0016020">
    <property type="term" value="C:membrane"/>
    <property type="evidence" value="ECO:0007669"/>
    <property type="project" value="UniProtKB-SubCell"/>
</dbReference>
<dbReference type="Pfam" id="PF00892">
    <property type="entry name" value="EamA"/>
    <property type="match status" value="2"/>
</dbReference>
<keyword evidence="3" id="KW-1133">Transmembrane helix</keyword>
<reference evidence="7" key="1">
    <citation type="submission" date="2020-01" db="EMBL/GenBank/DDBJ databases">
        <title>Phosphoaccumulans saitamaens gen. nov., sp. nov., a polyphosphate accumulating bacterium isolated from surface river water.</title>
        <authorList>
            <person name="Watanabe K."/>
            <person name="Suda W."/>
        </authorList>
    </citation>
    <scope>NUCLEOTIDE SEQUENCE [LARGE SCALE GENOMIC DNA]</scope>
    <source>
        <strain evidence="7">ICHIAU1</strain>
    </source>
</reference>
<evidence type="ECO:0000313" key="7">
    <source>
        <dbReference type="Proteomes" id="UP000463961"/>
    </source>
</evidence>
<dbReference type="SUPFAM" id="SSF103481">
    <property type="entry name" value="Multidrug resistance efflux transporter EmrE"/>
    <property type="match status" value="2"/>
</dbReference>
<organism evidence="6 7">
    <name type="scientific">Fluviibacter phosphoraccumulans</name>
    <dbReference type="NCBI Taxonomy" id="1751046"/>
    <lineage>
        <taxon>Bacteria</taxon>
        <taxon>Pseudomonadati</taxon>
        <taxon>Pseudomonadota</taxon>
        <taxon>Betaproteobacteria</taxon>
        <taxon>Rhodocyclales</taxon>
        <taxon>Fluviibacteraceae</taxon>
        <taxon>Fluviibacter</taxon>
    </lineage>
</organism>
<dbReference type="AlphaFoldDB" id="A0A679HRJ0"/>
<evidence type="ECO:0000313" key="6">
    <source>
        <dbReference type="EMBL" id="BBU68718.1"/>
    </source>
</evidence>
<proteinExistence type="predicted"/>
<name>A0A679HRJ0_9RHOO</name>
<feature type="domain" description="EamA" evidence="5">
    <location>
        <begin position="136"/>
        <end position="266"/>
    </location>
</feature>
<dbReference type="PANTHER" id="PTHR22911">
    <property type="entry name" value="ACYL-MALONYL CONDENSING ENZYME-RELATED"/>
    <property type="match status" value="1"/>
</dbReference>
<keyword evidence="4" id="KW-0472">Membrane</keyword>
<keyword evidence="2" id="KW-0812">Transmembrane</keyword>
<dbReference type="Proteomes" id="UP000463961">
    <property type="component" value="Chromosome"/>
</dbReference>
<accession>A0A679HRJ0</accession>
<keyword evidence="7" id="KW-1185">Reference proteome</keyword>
<evidence type="ECO:0000256" key="3">
    <source>
        <dbReference type="ARBA" id="ARBA00022989"/>
    </source>
</evidence>
<dbReference type="EMBL" id="AP022345">
    <property type="protein sequence ID" value="BBU68718.1"/>
    <property type="molecule type" value="Genomic_DNA"/>
</dbReference>
<evidence type="ECO:0000259" key="5">
    <source>
        <dbReference type="Pfam" id="PF00892"/>
    </source>
</evidence>
<evidence type="ECO:0000256" key="4">
    <source>
        <dbReference type="ARBA" id="ARBA00023136"/>
    </source>
</evidence>
<evidence type="ECO:0000256" key="1">
    <source>
        <dbReference type="ARBA" id="ARBA00004141"/>
    </source>
</evidence>